<gene>
    <name evidence="1" type="primary">bshB1</name>
    <name evidence="1" type="ORF">Strain138_000923</name>
    <name evidence="2" type="ORF">Strain318_000923</name>
</gene>
<dbReference type="GO" id="GO:0019213">
    <property type="term" value="F:deacetylase activity"/>
    <property type="evidence" value="ECO:0007669"/>
    <property type="project" value="InterPro"/>
</dbReference>
<sequence>MSAPVDILAIAAHRDDVELTCGGVLVKHAWRGQRTGIIDLTAGEMGTRGSAELRGQEAAAAAEVLGVAVRENLGLPDAGITNTPETRRALAIRIRELQPRVVIAPAPRGRHPDHRVAAQLIRDACFLAGLTKLDSATAPHRPKKVLHAITYREDHVKPTFVVDITKEFETKLEAIKCYASQFDGTTWAGEVYPNGEPLYDIVRHQAAHYGSLIRTQYGEPFFTYETMRADDLLALDVSTF</sequence>
<dbReference type="InterPro" id="IPR024078">
    <property type="entry name" value="LmbE-like_dom_sf"/>
</dbReference>
<dbReference type="GO" id="GO:0016811">
    <property type="term" value="F:hydrolase activity, acting on carbon-nitrogen (but not peptide) bonds, in linear amides"/>
    <property type="evidence" value="ECO:0007669"/>
    <property type="project" value="TreeGrafter"/>
</dbReference>
<dbReference type="InterPro" id="IPR023842">
    <property type="entry name" value="Bacillithiol_biosynth_BshB1"/>
</dbReference>
<dbReference type="PANTHER" id="PTHR12993">
    <property type="entry name" value="N-ACETYLGLUCOSAMINYL-PHOSPHATIDYLINOSITOL DE-N-ACETYLASE-RELATED"/>
    <property type="match status" value="1"/>
</dbReference>
<dbReference type="RefSeq" id="WP_367887364.1">
    <property type="nucleotide sequence ID" value="NZ_CP130612.1"/>
</dbReference>
<dbReference type="AlphaFoldDB" id="A0AA49Q4A2"/>
<reference evidence="1" key="1">
    <citation type="submission" date="2023-07" db="EMBL/GenBank/DDBJ databases">
        <authorList>
            <person name="Haufschild T."/>
            <person name="Kallscheuer N."/>
            <person name="Hammer J."/>
            <person name="Kohn T."/>
            <person name="Kabuu M."/>
            <person name="Jogler M."/>
            <person name="Wohfarth N."/>
            <person name="Heuer A."/>
            <person name="Rohde M."/>
            <person name="van Teeseling M.C.F."/>
            <person name="Jogler C."/>
        </authorList>
    </citation>
    <scope>NUCLEOTIDE SEQUENCE</scope>
    <source>
        <strain evidence="1">Strain 138</strain>
        <strain evidence="2">Strain 318</strain>
    </source>
</reference>
<accession>A0AA49Q7A6</accession>
<dbReference type="SUPFAM" id="SSF102588">
    <property type="entry name" value="LmbE-like"/>
    <property type="match status" value="1"/>
</dbReference>
<dbReference type="EMBL" id="CP130613">
    <property type="protein sequence ID" value="WKW14576.1"/>
    <property type="molecule type" value="Genomic_DNA"/>
</dbReference>
<evidence type="ECO:0000313" key="1">
    <source>
        <dbReference type="EMBL" id="WKW11666.1"/>
    </source>
</evidence>
<organism evidence="1">
    <name type="scientific">Pseudogemmatithrix spongiicola</name>
    <dbReference type="NCBI Taxonomy" id="3062599"/>
    <lineage>
        <taxon>Bacteria</taxon>
        <taxon>Pseudomonadati</taxon>
        <taxon>Gemmatimonadota</taxon>
        <taxon>Gemmatimonadia</taxon>
        <taxon>Gemmatimonadales</taxon>
        <taxon>Gemmatimonadaceae</taxon>
        <taxon>Pseudogemmatithrix</taxon>
    </lineage>
</organism>
<dbReference type="NCBIfam" id="TIGR04001">
    <property type="entry name" value="thiol_BshB1"/>
    <property type="match status" value="1"/>
</dbReference>
<dbReference type="Gene3D" id="3.40.50.10320">
    <property type="entry name" value="LmbE-like"/>
    <property type="match status" value="1"/>
</dbReference>
<accession>A0AA49Q4A2</accession>
<dbReference type="PANTHER" id="PTHR12993:SF30">
    <property type="entry name" value="N-ACETYL-ALPHA-D-GLUCOSAMINYL L-MALATE DEACETYLASE 1"/>
    <property type="match status" value="1"/>
</dbReference>
<dbReference type="EMBL" id="CP130612">
    <property type="protein sequence ID" value="WKW11666.1"/>
    <property type="molecule type" value="Genomic_DNA"/>
</dbReference>
<dbReference type="Proteomes" id="UP001229955">
    <property type="component" value="Chromosome"/>
</dbReference>
<evidence type="ECO:0000313" key="3">
    <source>
        <dbReference type="Proteomes" id="UP001229955"/>
    </source>
</evidence>
<dbReference type="InterPro" id="IPR003737">
    <property type="entry name" value="GlcNAc_PI_deacetylase-related"/>
</dbReference>
<dbReference type="GO" id="GO:0071793">
    <property type="term" value="P:bacillithiol biosynthetic process"/>
    <property type="evidence" value="ECO:0007669"/>
    <property type="project" value="InterPro"/>
</dbReference>
<name>A0AA49Q4A2_9BACT</name>
<evidence type="ECO:0000313" key="2">
    <source>
        <dbReference type="EMBL" id="WKW14576.1"/>
    </source>
</evidence>
<proteinExistence type="predicted"/>
<keyword evidence="3" id="KW-1185">Reference proteome</keyword>
<dbReference type="Pfam" id="PF02585">
    <property type="entry name" value="PIG-L"/>
    <property type="match status" value="1"/>
</dbReference>
<protein>
    <submittedName>
        <fullName evidence="1">Bacillithiol biosynthesis deacetylase BshB1</fullName>
    </submittedName>
</protein>
<dbReference type="KEGG" id="pspc:Strain318_000923"/>